<comment type="caution">
    <text evidence="1">The sequence shown here is derived from an EMBL/GenBank/DDBJ whole genome shotgun (WGS) entry which is preliminary data.</text>
</comment>
<dbReference type="InterPro" id="IPR046574">
    <property type="entry name" value="DUF6634"/>
</dbReference>
<dbReference type="Pfam" id="PF20339">
    <property type="entry name" value="DUF6634"/>
    <property type="match status" value="1"/>
</dbReference>
<protein>
    <submittedName>
        <fullName evidence="1">Uncharacterized protein</fullName>
    </submittedName>
</protein>
<reference evidence="1" key="1">
    <citation type="submission" date="2020-03" db="EMBL/GenBank/DDBJ databases">
        <title>Genome of Pelagibius litoralis DSM 21314T.</title>
        <authorList>
            <person name="Wang G."/>
        </authorList>
    </citation>
    <scope>NUCLEOTIDE SEQUENCE</scope>
    <source>
        <strain evidence="1">DSM 21314</strain>
    </source>
</reference>
<dbReference type="EMBL" id="JAAQPH010000020">
    <property type="protein sequence ID" value="NIA71255.1"/>
    <property type="molecule type" value="Genomic_DNA"/>
</dbReference>
<sequence length="104" mass="11624">MPHDPKILERLRDATAALTRLERGEEPSPEELKAAPKLDWWYLTEHHGALALGGVVTGHPTLPEGAHIYTSCLLWVAEDQRAARTLSRFYRLGTPLDDVLATKN</sequence>
<gene>
    <name evidence="1" type="ORF">HBA54_21885</name>
</gene>
<evidence type="ECO:0000313" key="2">
    <source>
        <dbReference type="Proteomes" id="UP000761264"/>
    </source>
</evidence>
<organism evidence="1 2">
    <name type="scientific">Pelagibius litoralis</name>
    <dbReference type="NCBI Taxonomy" id="374515"/>
    <lineage>
        <taxon>Bacteria</taxon>
        <taxon>Pseudomonadati</taxon>
        <taxon>Pseudomonadota</taxon>
        <taxon>Alphaproteobacteria</taxon>
        <taxon>Rhodospirillales</taxon>
        <taxon>Rhodovibrionaceae</taxon>
        <taxon>Pelagibius</taxon>
    </lineage>
</organism>
<evidence type="ECO:0000313" key="1">
    <source>
        <dbReference type="EMBL" id="NIA71255.1"/>
    </source>
</evidence>
<dbReference type="Proteomes" id="UP000761264">
    <property type="component" value="Unassembled WGS sequence"/>
</dbReference>
<name>A0A967F1B7_9PROT</name>
<proteinExistence type="predicted"/>
<dbReference type="RefSeq" id="WP_167228701.1">
    <property type="nucleotide sequence ID" value="NZ_JAAQPH010000020.1"/>
</dbReference>
<dbReference type="AlphaFoldDB" id="A0A967F1B7"/>
<accession>A0A967F1B7</accession>
<keyword evidence="2" id="KW-1185">Reference proteome</keyword>